<feature type="transmembrane region" description="Helical" evidence="1">
    <location>
        <begin position="32"/>
        <end position="50"/>
    </location>
</feature>
<dbReference type="EMBL" id="WWNE01000007">
    <property type="protein sequence ID" value="NBG66331.1"/>
    <property type="molecule type" value="Genomic_DNA"/>
</dbReference>
<dbReference type="Proteomes" id="UP000470771">
    <property type="component" value="Unassembled WGS sequence"/>
</dbReference>
<proteinExistence type="predicted"/>
<protein>
    <submittedName>
        <fullName evidence="2">Uncharacterized protein</fullName>
    </submittedName>
</protein>
<name>A0A6N9NLH1_9FLAO</name>
<comment type="caution">
    <text evidence="2">The sequence shown here is derived from an EMBL/GenBank/DDBJ whole genome shotgun (WGS) entry which is preliminary data.</text>
</comment>
<reference evidence="2 3" key="1">
    <citation type="submission" date="2019-12" db="EMBL/GenBank/DDBJ databases">
        <authorList>
            <person name="Zhao J."/>
        </authorList>
    </citation>
    <scope>NUCLEOTIDE SEQUENCE [LARGE SCALE GENOMIC DNA]</scope>
    <source>
        <strain evidence="2 3">S-15</strain>
    </source>
</reference>
<keyword evidence="1" id="KW-1133">Transmembrane helix</keyword>
<accession>A0A6N9NLH1</accession>
<organism evidence="2 3">
    <name type="scientific">Acidiluteibacter ferrifornacis</name>
    <dbReference type="NCBI Taxonomy" id="2692424"/>
    <lineage>
        <taxon>Bacteria</taxon>
        <taxon>Pseudomonadati</taxon>
        <taxon>Bacteroidota</taxon>
        <taxon>Flavobacteriia</taxon>
        <taxon>Flavobacteriales</taxon>
        <taxon>Cryomorphaceae</taxon>
        <taxon>Acidiluteibacter</taxon>
    </lineage>
</organism>
<feature type="transmembrane region" description="Helical" evidence="1">
    <location>
        <begin position="7"/>
        <end position="26"/>
    </location>
</feature>
<sequence>MKNNPKTFIISGALMIAIGQIIAHYFNIPDVINGGLMGIGIGLLTVALIVKRKKTIIT</sequence>
<keyword evidence="1" id="KW-0472">Membrane</keyword>
<evidence type="ECO:0000313" key="2">
    <source>
        <dbReference type="EMBL" id="NBG66331.1"/>
    </source>
</evidence>
<gene>
    <name evidence="2" type="ORF">GQN54_09405</name>
</gene>
<evidence type="ECO:0000256" key="1">
    <source>
        <dbReference type="SAM" id="Phobius"/>
    </source>
</evidence>
<dbReference type="AlphaFoldDB" id="A0A6N9NLH1"/>
<evidence type="ECO:0000313" key="3">
    <source>
        <dbReference type="Proteomes" id="UP000470771"/>
    </source>
</evidence>
<dbReference type="RefSeq" id="WP_160633284.1">
    <property type="nucleotide sequence ID" value="NZ_WWNE01000007.1"/>
</dbReference>
<keyword evidence="1" id="KW-0812">Transmembrane</keyword>
<keyword evidence="3" id="KW-1185">Reference proteome</keyword>